<gene>
    <name evidence="1" type="ORF">OOU_Y34scaffold00749g1</name>
</gene>
<evidence type="ECO:0000313" key="1">
    <source>
        <dbReference type="EMBL" id="ELQ34666.1"/>
    </source>
</evidence>
<dbReference type="EMBL" id="JH793297">
    <property type="protein sequence ID" value="ELQ34666.1"/>
    <property type="molecule type" value="Genomic_DNA"/>
</dbReference>
<name>A0AA97PHB5_PYRO3</name>
<organism evidence="1">
    <name type="scientific">Pyricularia oryzae (strain Y34)</name>
    <name type="common">Rice blast fungus</name>
    <name type="synonym">Magnaporthe oryzae</name>
    <dbReference type="NCBI Taxonomy" id="1143189"/>
    <lineage>
        <taxon>Eukaryota</taxon>
        <taxon>Fungi</taxon>
        <taxon>Dikarya</taxon>
        <taxon>Ascomycota</taxon>
        <taxon>Pezizomycotina</taxon>
        <taxon>Sordariomycetes</taxon>
        <taxon>Sordariomycetidae</taxon>
        <taxon>Magnaporthales</taxon>
        <taxon>Pyriculariaceae</taxon>
        <taxon>Pyricularia</taxon>
    </lineage>
</organism>
<dbReference type="AlphaFoldDB" id="A0AA97PHB5"/>
<accession>A0AA97PHB5</accession>
<protein>
    <submittedName>
        <fullName evidence="1">Uncharacterized protein</fullName>
    </submittedName>
</protein>
<proteinExistence type="predicted"/>
<sequence>MQIWYVPAIVLPSQDDVVLTCKLADKATLRGTYRYSDGPERQRPAHLVVGSFKSSNQDTRSADVLPGRLGHHVRTSRAAFLHLIAARIYRIYD</sequence>
<dbReference type="Proteomes" id="UP000011086">
    <property type="component" value="Unassembled WGS sequence"/>
</dbReference>
<reference evidence="1" key="1">
    <citation type="journal article" date="2012" name="PLoS Genet.">
        <title>Comparative analysis of the genomes of two field isolates of the rice blast fungus Magnaporthe oryzae.</title>
        <authorList>
            <person name="Xue M."/>
            <person name="Yang J."/>
            <person name="Li Z."/>
            <person name="Hu S."/>
            <person name="Yao N."/>
            <person name="Dean R.A."/>
            <person name="Zhao W."/>
            <person name="Shen M."/>
            <person name="Zhang H."/>
            <person name="Li C."/>
            <person name="Liu L."/>
            <person name="Cao L."/>
            <person name="Xu X."/>
            <person name="Xing Y."/>
            <person name="Hsiang T."/>
            <person name="Zhang Z."/>
            <person name="Xu J.R."/>
            <person name="Peng Y.L."/>
        </authorList>
    </citation>
    <scope>NUCLEOTIDE SEQUENCE</scope>
    <source>
        <strain evidence="1">Y34</strain>
    </source>
</reference>